<dbReference type="EMBL" id="BBMR01000021">
    <property type="protein sequence ID" value="GAL23377.1"/>
    <property type="molecule type" value="Genomic_DNA"/>
</dbReference>
<dbReference type="InterPro" id="IPR012506">
    <property type="entry name" value="TMEM86B-like"/>
</dbReference>
<dbReference type="OrthoDB" id="5592477at2"/>
<dbReference type="AlphaFoldDB" id="A0A090SVM6"/>
<dbReference type="GO" id="GO:0016020">
    <property type="term" value="C:membrane"/>
    <property type="evidence" value="ECO:0007669"/>
    <property type="project" value="UniProtKB-SubCell"/>
</dbReference>
<keyword evidence="3 6" id="KW-0812">Transmembrane</keyword>
<evidence type="ECO:0000313" key="7">
    <source>
        <dbReference type="EMBL" id="GAL23377.1"/>
    </source>
</evidence>
<feature type="transmembrane region" description="Helical" evidence="6">
    <location>
        <begin position="75"/>
        <end position="95"/>
    </location>
</feature>
<dbReference type="Proteomes" id="UP000029228">
    <property type="component" value="Unassembled WGS sequence"/>
</dbReference>
<feature type="transmembrane region" description="Helical" evidence="6">
    <location>
        <begin position="26"/>
        <end position="44"/>
    </location>
</feature>
<evidence type="ECO:0000256" key="3">
    <source>
        <dbReference type="ARBA" id="ARBA00022692"/>
    </source>
</evidence>
<accession>A0A090SVM6</accession>
<keyword evidence="5 6" id="KW-0472">Membrane</keyword>
<name>A0A090SVM6_9VIBR</name>
<keyword evidence="4 6" id="KW-1133">Transmembrane helix</keyword>
<keyword evidence="8" id="KW-1185">Reference proteome</keyword>
<protein>
    <submittedName>
        <fullName evidence="7">Putative inner membrane protein</fullName>
    </submittedName>
</protein>
<evidence type="ECO:0000256" key="1">
    <source>
        <dbReference type="ARBA" id="ARBA00004141"/>
    </source>
</evidence>
<dbReference type="STRING" id="990268.JCM19235_7013"/>
<feature type="transmembrane region" description="Helical" evidence="6">
    <location>
        <begin position="51"/>
        <end position="69"/>
    </location>
</feature>
<sequence>MVVFSGLTHALLAVILIKTGMFEPYQMWILVGLVLFTVSDGVVQWRRFTKLSFFGYIAAQLAYSWAMWGQVNSEFVLWLPALLFCIAIVTFLLLLPRLDSFLMPLP</sequence>
<comment type="subcellular location">
    <subcellularLocation>
        <location evidence="1">Membrane</location>
        <topology evidence="1">Multi-pass membrane protein</topology>
    </subcellularLocation>
</comment>
<organism evidence="7 8">
    <name type="scientific">Vibrio maritimus</name>
    <dbReference type="NCBI Taxonomy" id="990268"/>
    <lineage>
        <taxon>Bacteria</taxon>
        <taxon>Pseudomonadati</taxon>
        <taxon>Pseudomonadota</taxon>
        <taxon>Gammaproteobacteria</taxon>
        <taxon>Vibrionales</taxon>
        <taxon>Vibrionaceae</taxon>
        <taxon>Vibrio</taxon>
    </lineage>
</organism>
<gene>
    <name evidence="7" type="ORF">JCM19235_7013</name>
</gene>
<evidence type="ECO:0000256" key="6">
    <source>
        <dbReference type="SAM" id="Phobius"/>
    </source>
</evidence>
<comment type="similarity">
    <text evidence="2">Belongs to the TMEM86 family.</text>
</comment>
<comment type="caution">
    <text evidence="7">The sequence shown here is derived from an EMBL/GenBank/DDBJ whole genome shotgun (WGS) entry which is preliminary data.</text>
</comment>
<proteinExistence type="inferred from homology"/>
<evidence type="ECO:0000313" key="8">
    <source>
        <dbReference type="Proteomes" id="UP000029228"/>
    </source>
</evidence>
<evidence type="ECO:0000256" key="2">
    <source>
        <dbReference type="ARBA" id="ARBA00007375"/>
    </source>
</evidence>
<evidence type="ECO:0000256" key="4">
    <source>
        <dbReference type="ARBA" id="ARBA00022989"/>
    </source>
</evidence>
<evidence type="ECO:0000256" key="5">
    <source>
        <dbReference type="ARBA" id="ARBA00023136"/>
    </source>
</evidence>
<reference evidence="7 8" key="1">
    <citation type="submission" date="2014-09" db="EMBL/GenBank/DDBJ databases">
        <title>Vibrio maritimus JCM 19235. (C45) whole genome shotgun sequence.</title>
        <authorList>
            <person name="Sawabe T."/>
            <person name="Meirelles P."/>
            <person name="Nakanishi M."/>
            <person name="Sayaka M."/>
            <person name="Hattori M."/>
            <person name="Ohkuma M."/>
        </authorList>
    </citation>
    <scope>NUCLEOTIDE SEQUENCE [LARGE SCALE GENOMIC DNA]</scope>
    <source>
        <strain evidence="8">JCM19235</strain>
    </source>
</reference>
<dbReference type="Pfam" id="PF07947">
    <property type="entry name" value="YhhN"/>
    <property type="match status" value="1"/>
</dbReference>